<dbReference type="Gene3D" id="1.10.150.240">
    <property type="entry name" value="Putative phosphatase, domain 2"/>
    <property type="match status" value="1"/>
</dbReference>
<dbReference type="SUPFAM" id="SSF56784">
    <property type="entry name" value="HAD-like"/>
    <property type="match status" value="1"/>
</dbReference>
<dbReference type="NCBIfam" id="TIGR01428">
    <property type="entry name" value="HAD_type_II"/>
    <property type="match status" value="1"/>
</dbReference>
<sequence>MLYAFDVYGTLFDVNSIVDEIKDIELVKEWRRKQLEYTWLLTIMGRYESFWEITRKALIYAMKKFNVSIDVDKAMKTWLNLTPYEDVVEALSKINARKVTLTNGDEWMIRELLRNSNLLGYFDEIITAEKVKKYKPAKDVYKLVEGAIFISSNPWDIAGARNAGLQAIYVNRYGYNLEEIDIKDKIKIIKSLKELVK</sequence>
<dbReference type="SFLD" id="SFLDS00003">
    <property type="entry name" value="Haloacid_Dehalogenase"/>
    <property type="match status" value="1"/>
</dbReference>
<dbReference type="NCBIfam" id="TIGR01493">
    <property type="entry name" value="HAD-SF-IA-v2"/>
    <property type="match status" value="1"/>
</dbReference>
<dbReference type="Pfam" id="PF00702">
    <property type="entry name" value="Hydrolase"/>
    <property type="match status" value="1"/>
</dbReference>
<dbReference type="InterPro" id="IPR023198">
    <property type="entry name" value="PGP-like_dom2"/>
</dbReference>
<dbReference type="SFLD" id="SFLDG01129">
    <property type="entry name" value="C1.5:_HAD__Beta-PGM__Phosphata"/>
    <property type="match status" value="1"/>
</dbReference>
<dbReference type="RefSeq" id="WP_012717599.1">
    <property type="nucleotide sequence ID" value="NC_012623.1"/>
</dbReference>
<dbReference type="PANTHER" id="PTHR43316">
    <property type="entry name" value="HYDROLASE, HALOACID DELAHOGENASE-RELATED"/>
    <property type="match status" value="1"/>
</dbReference>
<protein>
    <submittedName>
        <fullName evidence="3">Haloacid dehalogenase, type II</fullName>
    </submittedName>
</protein>
<gene>
    <name evidence="3" type="ordered locus">YN1551_1837</name>
</gene>
<dbReference type="InterPro" id="IPR051540">
    <property type="entry name" value="S-2-haloacid_dehalogenase"/>
</dbReference>
<dbReference type="Gene3D" id="3.40.50.1000">
    <property type="entry name" value="HAD superfamily/HAD-like"/>
    <property type="match status" value="1"/>
</dbReference>
<accession>C3NIE3</accession>
<dbReference type="GeneID" id="7809684"/>
<organism evidence="3 4">
    <name type="scientific">Saccharolobus islandicus (strain Y.N.15.51 / Yellowstone #2)</name>
    <name type="common">Sulfolobus islandicus</name>
    <dbReference type="NCBI Taxonomy" id="419942"/>
    <lineage>
        <taxon>Archaea</taxon>
        <taxon>Thermoproteota</taxon>
        <taxon>Thermoprotei</taxon>
        <taxon>Sulfolobales</taxon>
        <taxon>Sulfolobaceae</taxon>
        <taxon>Saccharolobus</taxon>
    </lineage>
</organism>
<dbReference type="InterPro" id="IPR036412">
    <property type="entry name" value="HAD-like_sf"/>
</dbReference>
<dbReference type="GO" id="GO:0019120">
    <property type="term" value="F:hydrolase activity, acting on acid halide bonds, in C-halide compounds"/>
    <property type="evidence" value="ECO:0007669"/>
    <property type="project" value="InterPro"/>
</dbReference>
<dbReference type="EMBL" id="CP001404">
    <property type="protein sequence ID" value="ACP48903.1"/>
    <property type="molecule type" value="Genomic_DNA"/>
</dbReference>
<proteinExistence type="inferred from homology"/>
<evidence type="ECO:0000256" key="1">
    <source>
        <dbReference type="ARBA" id="ARBA00008106"/>
    </source>
</evidence>
<reference evidence="3 4" key="1">
    <citation type="journal article" date="2009" name="Proc. Natl. Acad. Sci. U.S.A.">
        <title>Biogeography of the Sulfolobus islandicus pan-genome.</title>
        <authorList>
            <person name="Reno M.L."/>
            <person name="Held N.L."/>
            <person name="Fields C.J."/>
            <person name="Burke P.V."/>
            <person name="Whitaker R.J."/>
        </authorList>
    </citation>
    <scope>NUCLEOTIDE SEQUENCE [LARGE SCALE GENOMIC DNA]</scope>
    <source>
        <strain evidence="4">Y.N.15.51 / Yellowstone #2</strain>
    </source>
</reference>
<evidence type="ECO:0000313" key="3">
    <source>
        <dbReference type="EMBL" id="ACP48903.1"/>
    </source>
</evidence>
<dbReference type="Proteomes" id="UP000006818">
    <property type="component" value="Chromosome"/>
</dbReference>
<dbReference type="KEGG" id="sin:YN1551_1837"/>
<evidence type="ECO:0000313" key="4">
    <source>
        <dbReference type="Proteomes" id="UP000006818"/>
    </source>
</evidence>
<name>C3NIE3_SACI1</name>
<dbReference type="InterPro" id="IPR006439">
    <property type="entry name" value="HAD-SF_hydro_IA"/>
</dbReference>
<comment type="similarity">
    <text evidence="1">Belongs to the HAD-like hydrolase superfamily. S-2-haloalkanoic acid dehalogenase family.</text>
</comment>
<keyword evidence="2" id="KW-0378">Hydrolase</keyword>
<dbReference type="AlphaFoldDB" id="C3NIE3"/>
<dbReference type="CDD" id="cd02588">
    <property type="entry name" value="HAD_L2-DEX"/>
    <property type="match status" value="1"/>
</dbReference>
<dbReference type="HOGENOM" id="CLU_045011_3_1_2"/>
<evidence type="ECO:0000256" key="2">
    <source>
        <dbReference type="ARBA" id="ARBA00022801"/>
    </source>
</evidence>
<dbReference type="PANTHER" id="PTHR43316:SF3">
    <property type="entry name" value="HALOACID DEHALOGENASE, TYPE II (AFU_ORTHOLOGUE AFUA_2G07750)-RELATED"/>
    <property type="match status" value="1"/>
</dbReference>
<dbReference type="InterPro" id="IPR023214">
    <property type="entry name" value="HAD_sf"/>
</dbReference>
<dbReference type="InterPro" id="IPR006328">
    <property type="entry name" value="2-HAD"/>
</dbReference>